<organism evidence="1 2">
    <name type="scientific">Paramecium sonneborni</name>
    <dbReference type="NCBI Taxonomy" id="65129"/>
    <lineage>
        <taxon>Eukaryota</taxon>
        <taxon>Sar</taxon>
        <taxon>Alveolata</taxon>
        <taxon>Ciliophora</taxon>
        <taxon>Intramacronucleata</taxon>
        <taxon>Oligohymenophorea</taxon>
        <taxon>Peniculida</taxon>
        <taxon>Parameciidae</taxon>
        <taxon>Paramecium</taxon>
    </lineage>
</organism>
<protein>
    <submittedName>
        <fullName evidence="1">Uncharacterized protein</fullName>
    </submittedName>
</protein>
<reference evidence="1" key="1">
    <citation type="submission" date="2021-01" db="EMBL/GenBank/DDBJ databases">
        <authorList>
            <consortium name="Genoscope - CEA"/>
            <person name="William W."/>
        </authorList>
    </citation>
    <scope>NUCLEOTIDE SEQUENCE</scope>
</reference>
<name>A0A8S1RUP8_9CILI</name>
<dbReference type="AlphaFoldDB" id="A0A8S1RUP8"/>
<proteinExistence type="predicted"/>
<accession>A0A8S1RUP8</accession>
<dbReference type="Proteomes" id="UP000692954">
    <property type="component" value="Unassembled WGS sequence"/>
</dbReference>
<sequence length="152" mass="17713">MKIQINAQIVHISVIYVKFYLSVIIRIEQIVSTCKCPTGTYYQDALKKCSYCHYTSCFNFRNTIVGYLTCHSTLYKILKGLKCECKTGYYDFLNICQDCPTTVDISFNQCYKYFNNNQIWHNIAWDICDFEFQLIAGVCQPICGDLEKKGHE</sequence>
<evidence type="ECO:0000313" key="2">
    <source>
        <dbReference type="Proteomes" id="UP000692954"/>
    </source>
</evidence>
<comment type="caution">
    <text evidence="1">The sequence shown here is derived from an EMBL/GenBank/DDBJ whole genome shotgun (WGS) entry which is preliminary data.</text>
</comment>
<dbReference type="EMBL" id="CAJJDN010000367">
    <property type="protein sequence ID" value="CAD8131073.1"/>
    <property type="molecule type" value="Genomic_DNA"/>
</dbReference>
<gene>
    <name evidence="1" type="ORF">PSON_ATCC_30995.1.T3670002</name>
</gene>
<keyword evidence="2" id="KW-1185">Reference proteome</keyword>
<evidence type="ECO:0000313" key="1">
    <source>
        <dbReference type="EMBL" id="CAD8131073.1"/>
    </source>
</evidence>